<keyword evidence="12" id="KW-0585">Phenylalanine catabolism</keyword>
<dbReference type="SUPFAM" id="SSF51182">
    <property type="entry name" value="RmlC-like cupins"/>
    <property type="match status" value="1"/>
</dbReference>
<evidence type="ECO:0000256" key="14">
    <source>
        <dbReference type="ARBA" id="ARBA00030437"/>
    </source>
</evidence>
<keyword evidence="22" id="KW-1185">Reference proteome</keyword>
<dbReference type="Gene3D" id="2.60.120.10">
    <property type="entry name" value="Jelly Rolls"/>
    <property type="match status" value="1"/>
</dbReference>
<comment type="pathway">
    <text evidence="3">Amino-acid degradation; L-phenylalanine degradation; acetoacetate and fumarate from L-phenylalanine: step 4/6.</text>
</comment>
<evidence type="ECO:0000313" key="22">
    <source>
        <dbReference type="Proteomes" id="UP000667349"/>
    </source>
</evidence>
<sequence length="513" mass="58145">MSAQVENSNARAIGKTGARVTVGQRTRQRTSLSLGGRCVPPVRAQEAADRDSLAALEQIVESPPALVSMFEYLTGFGCEFSSEDERCPGALPIGQNNPQKCPYGLYAEQLSGTAFTVPRNQNKRSWLYRIRPSVVHNPFKSFTRSHGAESYVRNDWNETYPNPNQLRWKTFDVPTRRDPEVDFIEGLHTLCGAGDPKMRQGVAIHVYLCNASMKDRAFYNADGDFLIVPQLGTLQITTEFGKIRCEPNEICVIQQGMRFSVTVFGPSRGYILEVFDNHFQLPELGPIGANGLANPRDFQTPVAWYEDREIDYEIICKYQGKLFVANQDHSPFDIIAWHGNYVPYKYDLKRFMIINSVSFDHCDPSIFTVLTCPTNKPGTAAADFVIFPPRWSVQEHTFRPPYYHRNCMSEFMGLIKGRYEAKEDGFSAGGASLHSIMTPHGPDRQCFEAASKSELMPERIADDTQAFMFETSYSMAVTQWASNLCNKLDNEYYKCWQDLQKHFDHTDKQAKIA</sequence>
<evidence type="ECO:0000256" key="5">
    <source>
        <dbReference type="ARBA" id="ARBA00013127"/>
    </source>
</evidence>
<dbReference type="Pfam" id="PF04209">
    <property type="entry name" value="HgmA_C"/>
    <property type="match status" value="1"/>
</dbReference>
<evidence type="ECO:0000256" key="16">
    <source>
        <dbReference type="PIRSR" id="PIRSR605708-1"/>
    </source>
</evidence>
<feature type="binding site" evidence="17">
    <location>
        <position position="440"/>
    </location>
    <ligand>
        <name>Fe cation</name>
        <dbReference type="ChEBI" id="CHEBI:24875"/>
    </ligand>
</feature>
<feature type="non-terminal residue" evidence="21">
    <location>
        <position position="1"/>
    </location>
</feature>
<name>A0A836JGD6_9HYME</name>
<evidence type="ECO:0000256" key="10">
    <source>
        <dbReference type="ARBA" id="ARBA00023002"/>
    </source>
</evidence>
<evidence type="ECO:0000256" key="3">
    <source>
        <dbReference type="ARBA" id="ARBA00004704"/>
    </source>
</evidence>
<evidence type="ECO:0000256" key="7">
    <source>
        <dbReference type="ARBA" id="ARBA00022723"/>
    </source>
</evidence>
<evidence type="ECO:0000256" key="8">
    <source>
        <dbReference type="ARBA" id="ARBA00022878"/>
    </source>
</evidence>
<evidence type="ECO:0000256" key="18">
    <source>
        <dbReference type="SAM" id="MobiDB-lite"/>
    </source>
</evidence>
<dbReference type="GO" id="GO:0006572">
    <property type="term" value="P:L-tyrosine catabolic process"/>
    <property type="evidence" value="ECO:0007669"/>
    <property type="project" value="UniProtKB-KW"/>
</dbReference>
<dbReference type="Pfam" id="PF20510">
    <property type="entry name" value="HgmA_N"/>
    <property type="match status" value="1"/>
</dbReference>
<gene>
    <name evidence="21" type="primary">Hgo</name>
    <name evidence="21" type="ORF">G6Z75_0010436</name>
</gene>
<evidence type="ECO:0000259" key="19">
    <source>
        <dbReference type="Pfam" id="PF04209"/>
    </source>
</evidence>
<feature type="binding site" evidence="17">
    <location>
        <position position="419"/>
    </location>
    <ligand>
        <name>homogentisate</name>
        <dbReference type="ChEBI" id="CHEBI:16169"/>
    </ligand>
</feature>
<dbReference type="PANTHER" id="PTHR11056:SF0">
    <property type="entry name" value="HOMOGENTISATE 1,2-DIOXYGENASE"/>
    <property type="match status" value="1"/>
</dbReference>
<evidence type="ECO:0000256" key="2">
    <source>
        <dbReference type="ARBA" id="ARBA00001962"/>
    </source>
</evidence>
<keyword evidence="10" id="KW-0560">Oxidoreductase</keyword>
<dbReference type="GO" id="GO:0046872">
    <property type="term" value="F:metal ion binding"/>
    <property type="evidence" value="ECO:0007669"/>
    <property type="project" value="UniProtKB-KW"/>
</dbReference>
<comment type="similarity">
    <text evidence="4">Belongs to the homogentisate dioxygenase family.</text>
</comment>
<reference evidence="21" key="1">
    <citation type="submission" date="2020-02" db="EMBL/GenBank/DDBJ databases">
        <title>Relaxed selection underlies rapid genomic changes in the transitions from sociality to social parasitism in ants.</title>
        <authorList>
            <person name="Bi X."/>
        </authorList>
    </citation>
    <scope>NUCLEOTIDE SEQUENCE</scope>
    <source>
        <strain evidence="21">BGI-DK2013a</strain>
        <tissue evidence="21">Whole body</tissue>
    </source>
</reference>
<evidence type="ECO:0000256" key="11">
    <source>
        <dbReference type="ARBA" id="ARBA00023004"/>
    </source>
</evidence>
<dbReference type="EMBL" id="JAANHZ010000333">
    <property type="protein sequence ID" value="KAG5312320.1"/>
    <property type="molecule type" value="Genomic_DNA"/>
</dbReference>
<dbReference type="InterPro" id="IPR046451">
    <property type="entry name" value="HgmA_C"/>
</dbReference>
<dbReference type="InterPro" id="IPR011051">
    <property type="entry name" value="RmlC_Cupin_sf"/>
</dbReference>
<feature type="domain" description="Homogentisate 1,2-dioxygenase C-terminal" evidence="19">
    <location>
        <begin position="349"/>
        <end position="503"/>
    </location>
</feature>
<evidence type="ECO:0000256" key="13">
    <source>
        <dbReference type="ARBA" id="ARBA00030235"/>
    </source>
</evidence>
<proteinExistence type="inferred from homology"/>
<feature type="domain" description="Homogentisate 1,2-dioxygenase N-terminal" evidence="20">
    <location>
        <begin position="71"/>
        <end position="348"/>
    </location>
</feature>
<evidence type="ECO:0000256" key="9">
    <source>
        <dbReference type="ARBA" id="ARBA00022964"/>
    </source>
</evidence>
<comment type="cofactor">
    <cofactor evidence="2 17">
        <name>Fe cation</name>
        <dbReference type="ChEBI" id="CHEBI:24875"/>
    </cofactor>
</comment>
<feature type="region of interest" description="Disordered" evidence="18">
    <location>
        <begin position="1"/>
        <end position="28"/>
    </location>
</feature>
<dbReference type="Proteomes" id="UP000667349">
    <property type="component" value="Unassembled WGS sequence"/>
</dbReference>
<dbReference type="GO" id="GO:0005737">
    <property type="term" value="C:cytoplasm"/>
    <property type="evidence" value="ECO:0007669"/>
    <property type="project" value="TreeGrafter"/>
</dbReference>
<keyword evidence="8" id="KW-0828">Tyrosine catabolism</keyword>
<dbReference type="EC" id="1.13.11.5" evidence="5"/>
<dbReference type="AlphaFoldDB" id="A0A836JGD6"/>
<evidence type="ECO:0000256" key="12">
    <source>
        <dbReference type="ARBA" id="ARBA00023232"/>
    </source>
</evidence>
<comment type="caution">
    <text evidence="21">The sequence shown here is derived from an EMBL/GenBank/DDBJ whole genome shotgun (WGS) entry which is preliminary data.</text>
</comment>
<feature type="binding site" evidence="17">
    <location>
        <position position="410"/>
    </location>
    <ligand>
        <name>Fe cation</name>
        <dbReference type="ChEBI" id="CHEBI:24875"/>
    </ligand>
</feature>
<feature type="non-terminal residue" evidence="21">
    <location>
        <position position="513"/>
    </location>
</feature>
<feature type="active site" description="Proton acceptor" evidence="16">
    <location>
        <position position="361"/>
    </location>
</feature>
<dbReference type="PANTHER" id="PTHR11056">
    <property type="entry name" value="HOMOGENTISATE 1,2-DIOXYGENASE"/>
    <property type="match status" value="1"/>
</dbReference>
<evidence type="ECO:0000313" key="21">
    <source>
        <dbReference type="EMBL" id="KAG5312320.1"/>
    </source>
</evidence>
<keyword evidence="9 21" id="KW-0223">Dioxygenase</keyword>
<evidence type="ECO:0000256" key="4">
    <source>
        <dbReference type="ARBA" id="ARBA00007757"/>
    </source>
</evidence>
<dbReference type="InterPro" id="IPR005708">
    <property type="entry name" value="Homogentis_dOase"/>
</dbReference>
<dbReference type="GO" id="GO:0004411">
    <property type="term" value="F:homogentisate 1,2-dioxygenase activity"/>
    <property type="evidence" value="ECO:0007669"/>
    <property type="project" value="UniProtKB-EC"/>
</dbReference>
<keyword evidence="11 17" id="KW-0408">Iron</keyword>
<protein>
    <recommendedName>
        <fullName evidence="6">Homogentisate 1,2-dioxygenase</fullName>
        <ecNumber evidence="5">1.13.11.5</ecNumber>
    </recommendedName>
    <alternativeName>
        <fullName evidence="13">Homogentisate oxygenase</fullName>
    </alternativeName>
    <alternativeName>
        <fullName evidence="14">Homogentisic acid oxidase</fullName>
    </alternativeName>
    <alternativeName>
        <fullName evidence="15">Homogentisicase</fullName>
    </alternativeName>
</protein>
<feature type="binding site" evidence="17">
    <location>
        <position position="440"/>
    </location>
    <ligand>
        <name>homogentisate</name>
        <dbReference type="ChEBI" id="CHEBI:16169"/>
    </ligand>
</feature>
<dbReference type="GO" id="GO:0006559">
    <property type="term" value="P:L-phenylalanine catabolic process"/>
    <property type="evidence" value="ECO:0007669"/>
    <property type="project" value="UniProtKB-UniPathway"/>
</dbReference>
<organism evidence="21 22">
    <name type="scientific">Acromyrmex insinuator</name>
    <dbReference type="NCBI Taxonomy" id="230686"/>
    <lineage>
        <taxon>Eukaryota</taxon>
        <taxon>Metazoa</taxon>
        <taxon>Ecdysozoa</taxon>
        <taxon>Arthropoda</taxon>
        <taxon>Hexapoda</taxon>
        <taxon>Insecta</taxon>
        <taxon>Pterygota</taxon>
        <taxon>Neoptera</taxon>
        <taxon>Endopterygota</taxon>
        <taxon>Hymenoptera</taxon>
        <taxon>Apocrita</taxon>
        <taxon>Aculeata</taxon>
        <taxon>Formicoidea</taxon>
        <taxon>Formicidae</taxon>
        <taxon>Myrmicinae</taxon>
        <taxon>Acromyrmex</taxon>
    </lineage>
</organism>
<feature type="binding site" evidence="17">
    <location>
        <position position="404"/>
    </location>
    <ligand>
        <name>Fe cation</name>
        <dbReference type="ChEBI" id="CHEBI:24875"/>
    </ligand>
</feature>
<evidence type="ECO:0000256" key="6">
    <source>
        <dbReference type="ARBA" id="ARBA00018757"/>
    </source>
</evidence>
<accession>A0A836JGD6</accession>
<dbReference type="FunFam" id="2.60.120.10:FF:000026">
    <property type="entry name" value="Homogentisate 1,2-dioxygenase"/>
    <property type="match status" value="1"/>
</dbReference>
<dbReference type="InterPro" id="IPR046452">
    <property type="entry name" value="HgmA_N"/>
</dbReference>
<evidence type="ECO:0000256" key="15">
    <source>
        <dbReference type="ARBA" id="ARBA00033225"/>
    </source>
</evidence>
<dbReference type="InterPro" id="IPR014710">
    <property type="entry name" value="RmlC-like_jellyroll"/>
</dbReference>
<dbReference type="UniPathway" id="UPA00139">
    <property type="reaction ID" value="UER00339"/>
</dbReference>
<evidence type="ECO:0000256" key="1">
    <source>
        <dbReference type="ARBA" id="ARBA00000076"/>
    </source>
</evidence>
<dbReference type="NCBIfam" id="TIGR01015">
    <property type="entry name" value="hmgA"/>
    <property type="match status" value="1"/>
</dbReference>
<feature type="compositionally biased region" description="Polar residues" evidence="18">
    <location>
        <begin position="1"/>
        <end position="10"/>
    </location>
</feature>
<evidence type="ECO:0000259" key="20">
    <source>
        <dbReference type="Pfam" id="PF20510"/>
    </source>
</evidence>
<evidence type="ECO:0000256" key="17">
    <source>
        <dbReference type="PIRSR" id="PIRSR605708-2"/>
    </source>
</evidence>
<comment type="catalytic activity">
    <reaction evidence="1">
        <text>homogentisate + O2 = 4-maleylacetoacetate + H(+)</text>
        <dbReference type="Rhea" id="RHEA:15449"/>
        <dbReference type="ChEBI" id="CHEBI:15378"/>
        <dbReference type="ChEBI" id="CHEBI:15379"/>
        <dbReference type="ChEBI" id="CHEBI:16169"/>
        <dbReference type="ChEBI" id="CHEBI:17105"/>
        <dbReference type="EC" id="1.13.11.5"/>
    </reaction>
</comment>
<keyword evidence="7 17" id="KW-0479">Metal-binding</keyword>
<dbReference type="CDD" id="cd07000">
    <property type="entry name" value="cupin_HGO_N"/>
    <property type="match status" value="1"/>
</dbReference>